<dbReference type="EMBL" id="JAFFJS010000001">
    <property type="protein sequence ID" value="MBM9432372.1"/>
    <property type="molecule type" value="Genomic_DNA"/>
</dbReference>
<organism evidence="2 3">
    <name type="scientific">Flaviflexus equikiangi</name>
    <dbReference type="NCBI Taxonomy" id="2758573"/>
    <lineage>
        <taxon>Bacteria</taxon>
        <taxon>Bacillati</taxon>
        <taxon>Actinomycetota</taxon>
        <taxon>Actinomycetes</taxon>
        <taxon>Actinomycetales</taxon>
        <taxon>Actinomycetaceae</taxon>
        <taxon>Flaviflexus</taxon>
    </lineage>
</organism>
<dbReference type="PROSITE" id="PS50943">
    <property type="entry name" value="HTH_CROC1"/>
    <property type="match status" value="1"/>
</dbReference>
<accession>A0ABS2TCL9</accession>
<dbReference type="SUPFAM" id="SSF47413">
    <property type="entry name" value="lambda repressor-like DNA-binding domains"/>
    <property type="match status" value="1"/>
</dbReference>
<evidence type="ECO:0000313" key="3">
    <source>
        <dbReference type="Proteomes" id="UP000705983"/>
    </source>
</evidence>
<dbReference type="InterPro" id="IPR010982">
    <property type="entry name" value="Lambda_DNA-bd_dom_sf"/>
</dbReference>
<dbReference type="SMART" id="SM00530">
    <property type="entry name" value="HTH_XRE"/>
    <property type="match status" value="1"/>
</dbReference>
<dbReference type="RefSeq" id="WP_187995946.1">
    <property type="nucleotide sequence ID" value="NZ_JACEXG010000001.1"/>
</dbReference>
<comment type="caution">
    <text evidence="2">The sequence shown here is derived from an EMBL/GenBank/DDBJ whole genome shotgun (WGS) entry which is preliminary data.</text>
</comment>
<evidence type="ECO:0000259" key="1">
    <source>
        <dbReference type="PROSITE" id="PS50943"/>
    </source>
</evidence>
<reference evidence="3" key="1">
    <citation type="submission" date="2021-02" db="EMBL/GenBank/DDBJ databases">
        <title>Leucobacter sp. CX169.</title>
        <authorList>
            <person name="Cheng Y."/>
        </authorList>
    </citation>
    <scope>NUCLEOTIDE SEQUENCE [LARGE SCALE GENOMIC DNA]</scope>
    <source>
        <strain evidence="3">JY899</strain>
    </source>
</reference>
<feature type="domain" description="HTH cro/C1-type" evidence="1">
    <location>
        <begin position="18"/>
        <end position="73"/>
    </location>
</feature>
<proteinExistence type="predicted"/>
<name>A0ABS2TCL9_9ACTO</name>
<gene>
    <name evidence="2" type="ORF">JVW63_01420</name>
</gene>
<dbReference type="InterPro" id="IPR001387">
    <property type="entry name" value="Cro/C1-type_HTH"/>
</dbReference>
<evidence type="ECO:0000313" key="2">
    <source>
        <dbReference type="EMBL" id="MBM9432372.1"/>
    </source>
</evidence>
<protein>
    <submittedName>
        <fullName evidence="2">Helix-turn-helix transcriptional regulator</fullName>
    </submittedName>
</protein>
<sequence>MTRNHWSFTVKLISKETLRQFLKFRDMSYGQLAKRVGCSKSLIGLLATGRRTGTSVDIAKAICRELDVPVESLFLPVLSSGSCTANREAVSA</sequence>
<keyword evidence="3" id="KW-1185">Reference proteome</keyword>
<dbReference type="Gene3D" id="1.10.260.40">
    <property type="entry name" value="lambda repressor-like DNA-binding domains"/>
    <property type="match status" value="1"/>
</dbReference>
<dbReference type="CDD" id="cd00093">
    <property type="entry name" value="HTH_XRE"/>
    <property type="match status" value="1"/>
</dbReference>
<dbReference type="Pfam" id="PF13443">
    <property type="entry name" value="HTH_26"/>
    <property type="match status" value="1"/>
</dbReference>
<dbReference type="Proteomes" id="UP000705983">
    <property type="component" value="Unassembled WGS sequence"/>
</dbReference>